<dbReference type="EMBL" id="JAAOAQ010000563">
    <property type="protein sequence ID" value="KAF5541668.1"/>
    <property type="molecule type" value="Genomic_DNA"/>
</dbReference>
<evidence type="ECO:0000256" key="2">
    <source>
        <dbReference type="ARBA" id="ARBA00022630"/>
    </source>
</evidence>
<dbReference type="InterPro" id="IPR013785">
    <property type="entry name" value="Aldolase_TIM"/>
</dbReference>
<evidence type="ECO:0000256" key="3">
    <source>
        <dbReference type="ARBA" id="ARBA00022643"/>
    </source>
</evidence>
<comment type="caution">
    <text evidence="6">The sequence shown here is derived from an EMBL/GenBank/DDBJ whole genome shotgun (WGS) entry which is preliminary data.</text>
</comment>
<dbReference type="PANTHER" id="PTHR43656">
    <property type="entry name" value="BINDING OXIDOREDUCTASE, PUTATIVE (AFU_ORTHOLOGUE AFUA_2G08260)-RELATED"/>
    <property type="match status" value="1"/>
</dbReference>
<proteinExistence type="inferred from homology"/>
<protein>
    <submittedName>
        <fullName evidence="6">NADH:flavin oxidoreductase NADH oxidase</fullName>
    </submittedName>
</protein>
<dbReference type="GO" id="GO:0016491">
    <property type="term" value="F:oxidoreductase activity"/>
    <property type="evidence" value="ECO:0007669"/>
    <property type="project" value="UniProtKB-KW"/>
</dbReference>
<name>A0A8H5ITD2_9HYPO</name>
<dbReference type="SUPFAM" id="SSF51395">
    <property type="entry name" value="FMN-linked oxidoreductases"/>
    <property type="match status" value="1"/>
</dbReference>
<dbReference type="InterPro" id="IPR001155">
    <property type="entry name" value="OxRdtase_FMN_N"/>
</dbReference>
<evidence type="ECO:0000313" key="7">
    <source>
        <dbReference type="Proteomes" id="UP000582016"/>
    </source>
</evidence>
<dbReference type="InterPro" id="IPR051799">
    <property type="entry name" value="NADH_flavin_oxidoreductase"/>
</dbReference>
<dbReference type="Proteomes" id="UP000582016">
    <property type="component" value="Unassembled WGS sequence"/>
</dbReference>
<evidence type="ECO:0000256" key="1">
    <source>
        <dbReference type="ARBA" id="ARBA00005979"/>
    </source>
</evidence>
<accession>A0A8H5ITD2</accession>
<sequence>MSSPIAQPITLQNGLTLPNRLAKSAMAENLADKDLLPTNDVYSAYKAWVEGGWGLIITDKPLGRQSPAGAGRRGLFEKALAPSAIPLRLGKGLFAAVVSKLLFGTPRAMSVEEILHVRNCFVETAVLAPEAGFDGIELHGAHGYLLSQFLTAKTNHRVDEYRGTPKARAKIVVDIIEAIRNAVPKSFTVGIKFNSVHHQSSIALEECLEQLRLITDAVIDFLEISGGSYEEPIGIVDPDEVTRVKRESTAAREAFFLDFAKAIRKEFPDLPLLVTGGFRSHKVIEDALLSKALDIVGLARPAVLDASAPSSMLLNMSKGDDEARVIAISIPTPWLLKKIGNYIIGAGYETAWYGKKIKTLGEGRRQAYKSNI</sequence>
<dbReference type="Gene3D" id="3.20.20.70">
    <property type="entry name" value="Aldolase class I"/>
    <property type="match status" value="2"/>
</dbReference>
<dbReference type="PANTHER" id="PTHR43656:SF2">
    <property type="entry name" value="BINDING OXIDOREDUCTASE, PUTATIVE (AFU_ORTHOLOGUE AFUA_2G08260)-RELATED"/>
    <property type="match status" value="1"/>
</dbReference>
<evidence type="ECO:0000259" key="5">
    <source>
        <dbReference type="Pfam" id="PF00724"/>
    </source>
</evidence>
<evidence type="ECO:0000256" key="4">
    <source>
        <dbReference type="ARBA" id="ARBA00023002"/>
    </source>
</evidence>
<dbReference type="Pfam" id="PF00724">
    <property type="entry name" value="Oxidored_FMN"/>
    <property type="match status" value="1"/>
</dbReference>
<dbReference type="GO" id="GO:0010181">
    <property type="term" value="F:FMN binding"/>
    <property type="evidence" value="ECO:0007669"/>
    <property type="project" value="InterPro"/>
</dbReference>
<dbReference type="OrthoDB" id="1663137at2759"/>
<feature type="domain" description="NADH:flavin oxidoreductase/NADH oxidase N-terminal" evidence="5">
    <location>
        <begin position="103"/>
        <end position="308"/>
    </location>
</feature>
<keyword evidence="2" id="KW-0285">Flavoprotein</keyword>
<keyword evidence="3" id="KW-0288">FMN</keyword>
<gene>
    <name evidence="6" type="ORF">FPHYL_11755</name>
</gene>
<comment type="similarity">
    <text evidence="1">Belongs to the NADH:flavin oxidoreductase/NADH oxidase family.</text>
</comment>
<keyword evidence="4" id="KW-0560">Oxidoreductase</keyword>
<organism evidence="6 7">
    <name type="scientific">Fusarium phyllophilum</name>
    <dbReference type="NCBI Taxonomy" id="47803"/>
    <lineage>
        <taxon>Eukaryota</taxon>
        <taxon>Fungi</taxon>
        <taxon>Dikarya</taxon>
        <taxon>Ascomycota</taxon>
        <taxon>Pezizomycotina</taxon>
        <taxon>Sordariomycetes</taxon>
        <taxon>Hypocreomycetidae</taxon>
        <taxon>Hypocreales</taxon>
        <taxon>Nectriaceae</taxon>
        <taxon>Fusarium</taxon>
        <taxon>Fusarium fujikuroi species complex</taxon>
    </lineage>
</organism>
<reference evidence="6 7" key="1">
    <citation type="submission" date="2020-05" db="EMBL/GenBank/DDBJ databases">
        <title>Identification and distribution of gene clusters putatively required for synthesis of sphingolipid metabolism inhibitors in phylogenetically diverse species of the filamentous fungus Fusarium.</title>
        <authorList>
            <person name="Kim H.-S."/>
            <person name="Busman M."/>
            <person name="Brown D.W."/>
            <person name="Divon H."/>
            <person name="Uhlig S."/>
            <person name="Proctor R.H."/>
        </authorList>
    </citation>
    <scope>NUCLEOTIDE SEQUENCE [LARGE SCALE GENOMIC DNA]</scope>
    <source>
        <strain evidence="6 7">NRRL 13617</strain>
    </source>
</reference>
<dbReference type="AlphaFoldDB" id="A0A8H5ITD2"/>
<keyword evidence="7" id="KW-1185">Reference proteome</keyword>
<evidence type="ECO:0000313" key="6">
    <source>
        <dbReference type="EMBL" id="KAF5541668.1"/>
    </source>
</evidence>